<sequence length="267" mass="30299">MTDDDSNDSIEFLGESTVTEFKTEIAKVPISLSPGSSKNKFVLTELIVLTDDEDAPLDENNSDDENNVNYVDLNFNDKNEPKNQKVNQKNQKTAKTNKKVQKNDKNEQKSSENDENSSDYESYSTYSNEDSEDESAEQIYDEYRNDNQSEIGDDSNEASSSEEDYDEEICSLCKKVGENLLSCKTCPVMYHKKCSKFKQKKKGVVWICPECEKKKTDEIEKTKSRKSVQAAKFPKLAKIDVIDGFQILSFPSPSKTASNLPRNHEKS</sequence>
<evidence type="ECO:0000259" key="6">
    <source>
        <dbReference type="PROSITE" id="PS50016"/>
    </source>
</evidence>
<evidence type="ECO:0000313" key="7">
    <source>
        <dbReference type="EMBL" id="MES1919584.1"/>
    </source>
</evidence>
<protein>
    <recommendedName>
        <fullName evidence="6">PHD-type domain-containing protein</fullName>
    </recommendedName>
</protein>
<feature type="compositionally biased region" description="Acidic residues" evidence="5">
    <location>
        <begin position="129"/>
        <end position="140"/>
    </location>
</feature>
<feature type="compositionally biased region" description="Low complexity" evidence="5">
    <location>
        <begin position="84"/>
        <end position="94"/>
    </location>
</feature>
<feature type="compositionally biased region" description="Basic and acidic residues" evidence="5">
    <location>
        <begin position="101"/>
        <end position="112"/>
    </location>
</feature>
<dbReference type="InterPro" id="IPR019786">
    <property type="entry name" value="Zinc_finger_PHD-type_CS"/>
</dbReference>
<evidence type="ECO:0000256" key="1">
    <source>
        <dbReference type="ARBA" id="ARBA00022723"/>
    </source>
</evidence>
<dbReference type="PROSITE" id="PS01359">
    <property type="entry name" value="ZF_PHD_1"/>
    <property type="match status" value="1"/>
</dbReference>
<organism evidence="7 8">
    <name type="scientific">Bonamia ostreae</name>
    <dbReference type="NCBI Taxonomy" id="126728"/>
    <lineage>
        <taxon>Eukaryota</taxon>
        <taxon>Sar</taxon>
        <taxon>Rhizaria</taxon>
        <taxon>Endomyxa</taxon>
        <taxon>Ascetosporea</taxon>
        <taxon>Haplosporida</taxon>
        <taxon>Bonamia</taxon>
    </lineage>
</organism>
<keyword evidence="3" id="KW-0862">Zinc</keyword>
<dbReference type="InterPro" id="IPR001965">
    <property type="entry name" value="Znf_PHD"/>
</dbReference>
<accession>A0ABV2AJB4</accession>
<dbReference type="Pfam" id="PF00628">
    <property type="entry name" value="PHD"/>
    <property type="match status" value="1"/>
</dbReference>
<keyword evidence="8" id="KW-1185">Reference proteome</keyword>
<dbReference type="CDD" id="cd15489">
    <property type="entry name" value="PHD_SF"/>
    <property type="match status" value="1"/>
</dbReference>
<evidence type="ECO:0000256" key="5">
    <source>
        <dbReference type="SAM" id="MobiDB-lite"/>
    </source>
</evidence>
<proteinExistence type="predicted"/>
<feature type="domain" description="PHD-type" evidence="6">
    <location>
        <begin position="167"/>
        <end position="214"/>
    </location>
</feature>
<feature type="compositionally biased region" description="Acidic residues" evidence="5">
    <location>
        <begin position="52"/>
        <end position="66"/>
    </location>
</feature>
<dbReference type="SMART" id="SM00249">
    <property type="entry name" value="PHD"/>
    <property type="match status" value="1"/>
</dbReference>
<name>A0ABV2AJB4_9EUKA</name>
<keyword evidence="2 4" id="KW-0863">Zinc-finger</keyword>
<dbReference type="PROSITE" id="PS50016">
    <property type="entry name" value="ZF_PHD_2"/>
    <property type="match status" value="1"/>
</dbReference>
<dbReference type="InterPro" id="IPR013083">
    <property type="entry name" value="Znf_RING/FYVE/PHD"/>
</dbReference>
<dbReference type="EMBL" id="JBDODL010000332">
    <property type="protein sequence ID" value="MES1919584.1"/>
    <property type="molecule type" value="Genomic_DNA"/>
</dbReference>
<feature type="compositionally biased region" description="Acidic residues" evidence="5">
    <location>
        <begin position="151"/>
        <end position="163"/>
    </location>
</feature>
<reference evidence="7 8" key="1">
    <citation type="journal article" date="2024" name="BMC Biol.">
        <title>Comparative genomics of Ascetosporea gives new insight into the evolutionary basis for animal parasitism in Rhizaria.</title>
        <authorList>
            <person name="Hiltunen Thoren M."/>
            <person name="Onut-Brannstrom I."/>
            <person name="Alfjorden A."/>
            <person name="Peckova H."/>
            <person name="Swords F."/>
            <person name="Hooper C."/>
            <person name="Holzer A.S."/>
            <person name="Bass D."/>
            <person name="Burki F."/>
        </authorList>
    </citation>
    <scope>NUCLEOTIDE SEQUENCE [LARGE SCALE GENOMIC DNA]</scope>
    <source>
        <strain evidence="7">20-A016</strain>
    </source>
</reference>
<evidence type="ECO:0000256" key="2">
    <source>
        <dbReference type="ARBA" id="ARBA00022771"/>
    </source>
</evidence>
<feature type="region of interest" description="Disordered" evidence="5">
    <location>
        <begin position="52"/>
        <end position="163"/>
    </location>
</feature>
<keyword evidence="1" id="KW-0479">Metal-binding</keyword>
<evidence type="ECO:0000256" key="4">
    <source>
        <dbReference type="PROSITE-ProRule" id="PRU00146"/>
    </source>
</evidence>
<feature type="compositionally biased region" description="Low complexity" evidence="5">
    <location>
        <begin position="119"/>
        <end position="128"/>
    </location>
</feature>
<comment type="caution">
    <text evidence="7">The sequence shown here is derived from an EMBL/GenBank/DDBJ whole genome shotgun (WGS) entry which is preliminary data.</text>
</comment>
<dbReference type="Proteomes" id="UP001439008">
    <property type="component" value="Unassembled WGS sequence"/>
</dbReference>
<dbReference type="InterPro" id="IPR011011">
    <property type="entry name" value="Znf_FYVE_PHD"/>
</dbReference>
<dbReference type="SUPFAM" id="SSF57903">
    <property type="entry name" value="FYVE/PHD zinc finger"/>
    <property type="match status" value="1"/>
</dbReference>
<gene>
    <name evidence="7" type="ORF">MHBO_001390</name>
</gene>
<dbReference type="Gene3D" id="3.30.40.10">
    <property type="entry name" value="Zinc/RING finger domain, C3HC4 (zinc finger)"/>
    <property type="match status" value="1"/>
</dbReference>
<evidence type="ECO:0000313" key="8">
    <source>
        <dbReference type="Proteomes" id="UP001439008"/>
    </source>
</evidence>
<evidence type="ECO:0000256" key="3">
    <source>
        <dbReference type="ARBA" id="ARBA00022833"/>
    </source>
</evidence>
<dbReference type="InterPro" id="IPR019787">
    <property type="entry name" value="Znf_PHD-finger"/>
</dbReference>